<organism evidence="5 6">
    <name type="scientific">Sinanodonta woodiana</name>
    <name type="common">Chinese pond mussel</name>
    <name type="synonym">Anodonta woodiana</name>
    <dbReference type="NCBI Taxonomy" id="1069815"/>
    <lineage>
        <taxon>Eukaryota</taxon>
        <taxon>Metazoa</taxon>
        <taxon>Spiralia</taxon>
        <taxon>Lophotrochozoa</taxon>
        <taxon>Mollusca</taxon>
        <taxon>Bivalvia</taxon>
        <taxon>Autobranchia</taxon>
        <taxon>Heteroconchia</taxon>
        <taxon>Palaeoheterodonta</taxon>
        <taxon>Unionida</taxon>
        <taxon>Unionoidea</taxon>
        <taxon>Unionidae</taxon>
        <taxon>Unioninae</taxon>
        <taxon>Sinanodonta</taxon>
    </lineage>
</organism>
<dbReference type="EMBL" id="JBJQND010000005">
    <property type="protein sequence ID" value="KAL3875567.1"/>
    <property type="molecule type" value="Genomic_DNA"/>
</dbReference>
<dbReference type="PANTHER" id="PTHR24252">
    <property type="entry name" value="ACROSIN-RELATED"/>
    <property type="match status" value="1"/>
</dbReference>
<dbReference type="Proteomes" id="UP001634394">
    <property type="component" value="Unassembled WGS sequence"/>
</dbReference>
<dbReference type="FunFam" id="2.40.10.10:FF:000002">
    <property type="entry name" value="Transmembrane protease serine"/>
    <property type="match status" value="1"/>
</dbReference>
<dbReference type="InterPro" id="IPR001254">
    <property type="entry name" value="Trypsin_dom"/>
</dbReference>
<keyword evidence="3" id="KW-0732">Signal</keyword>
<keyword evidence="6" id="KW-1185">Reference proteome</keyword>
<dbReference type="Gene3D" id="2.40.10.10">
    <property type="entry name" value="Trypsin-like serine proteases"/>
    <property type="match status" value="1"/>
</dbReference>
<comment type="similarity">
    <text evidence="2">Belongs to the peptidase S1 family. CLIP subfamily.</text>
</comment>
<dbReference type="InterPro" id="IPR043504">
    <property type="entry name" value="Peptidase_S1_PA_chymotrypsin"/>
</dbReference>
<evidence type="ECO:0000313" key="6">
    <source>
        <dbReference type="Proteomes" id="UP001634394"/>
    </source>
</evidence>
<dbReference type="CDD" id="cd00190">
    <property type="entry name" value="Tryp_SPc"/>
    <property type="match status" value="1"/>
</dbReference>
<sequence length="280" mass="31223">MLSLLVSLGLVTFVRTQGNITCGTPVVQPVTNRIVGGVESTPYSWPYVTLLEDDLGYISGSATILNAHVLVTSAQHFEGPDFNVFDVDIAHWRVYAGEHNIHIKDPNERYYHISRVILHPAFNHSTLENDIALIVTKEAMHFNDHVRFVCLPDSSHQYTVGQLCYLPGWGSTAASGNEEVLNQIDIPILSDDICLRHRPDFLPITEICAGYENGTKAFCRNDVGSPLLCKDRNGQWYIQGIASSGGNCRNHSDPDAFEDVALFSDWVKNTMRDANYPYIP</sequence>
<dbReference type="SUPFAM" id="SSF50494">
    <property type="entry name" value="Trypsin-like serine proteases"/>
    <property type="match status" value="1"/>
</dbReference>
<evidence type="ECO:0000313" key="5">
    <source>
        <dbReference type="EMBL" id="KAL3875567.1"/>
    </source>
</evidence>
<evidence type="ECO:0000259" key="4">
    <source>
        <dbReference type="PROSITE" id="PS50240"/>
    </source>
</evidence>
<dbReference type="PROSITE" id="PS50240">
    <property type="entry name" value="TRYPSIN_DOM"/>
    <property type="match status" value="1"/>
</dbReference>
<feature type="signal peptide" evidence="3">
    <location>
        <begin position="1"/>
        <end position="16"/>
    </location>
</feature>
<protein>
    <recommendedName>
        <fullName evidence="4">Peptidase S1 domain-containing protein</fullName>
    </recommendedName>
</protein>
<evidence type="ECO:0000256" key="3">
    <source>
        <dbReference type="SAM" id="SignalP"/>
    </source>
</evidence>
<evidence type="ECO:0000256" key="1">
    <source>
        <dbReference type="ARBA" id="ARBA00023157"/>
    </source>
</evidence>
<dbReference type="PANTHER" id="PTHR24252:SF7">
    <property type="entry name" value="HYALIN"/>
    <property type="match status" value="1"/>
</dbReference>
<evidence type="ECO:0000256" key="2">
    <source>
        <dbReference type="ARBA" id="ARBA00024195"/>
    </source>
</evidence>
<gene>
    <name evidence="5" type="ORF">ACJMK2_033508</name>
</gene>
<proteinExistence type="inferred from homology"/>
<dbReference type="InterPro" id="IPR009003">
    <property type="entry name" value="Peptidase_S1_PA"/>
</dbReference>
<accession>A0ABD3WNK6</accession>
<feature type="chain" id="PRO_5044853434" description="Peptidase S1 domain-containing protein" evidence="3">
    <location>
        <begin position="17"/>
        <end position="280"/>
    </location>
</feature>
<comment type="caution">
    <text evidence="5">The sequence shown here is derived from an EMBL/GenBank/DDBJ whole genome shotgun (WGS) entry which is preliminary data.</text>
</comment>
<reference evidence="5 6" key="1">
    <citation type="submission" date="2024-11" db="EMBL/GenBank/DDBJ databases">
        <title>Chromosome-level genome assembly of the freshwater bivalve Anodonta woodiana.</title>
        <authorList>
            <person name="Chen X."/>
        </authorList>
    </citation>
    <scope>NUCLEOTIDE SEQUENCE [LARGE SCALE GENOMIC DNA]</scope>
    <source>
        <strain evidence="5">MN2024</strain>
        <tissue evidence="5">Gills</tissue>
    </source>
</reference>
<keyword evidence="1" id="KW-1015">Disulfide bond</keyword>
<feature type="domain" description="Peptidase S1" evidence="4">
    <location>
        <begin position="34"/>
        <end position="272"/>
    </location>
</feature>
<dbReference type="AlphaFoldDB" id="A0ABD3WNK6"/>
<dbReference type="Pfam" id="PF00089">
    <property type="entry name" value="Trypsin"/>
    <property type="match status" value="1"/>
</dbReference>
<name>A0ABD3WNK6_SINWO</name>
<dbReference type="SMART" id="SM00020">
    <property type="entry name" value="Tryp_SPc"/>
    <property type="match status" value="1"/>
</dbReference>